<dbReference type="InterPro" id="IPR025743">
    <property type="entry name" value="TssM1_N"/>
</dbReference>
<dbReference type="Gene3D" id="3.40.50.300">
    <property type="entry name" value="P-loop containing nucleotide triphosphate hydrolases"/>
    <property type="match status" value="1"/>
</dbReference>
<evidence type="ECO:0000313" key="3">
    <source>
        <dbReference type="EMBL" id="RWX48730.1"/>
    </source>
</evidence>
<organism evidence="3 4">
    <name type="scientific">Candidatus Electrothrix communis</name>
    <dbReference type="NCBI Taxonomy" id="1859133"/>
    <lineage>
        <taxon>Bacteria</taxon>
        <taxon>Pseudomonadati</taxon>
        <taxon>Thermodesulfobacteriota</taxon>
        <taxon>Desulfobulbia</taxon>
        <taxon>Desulfobulbales</taxon>
        <taxon>Desulfobulbaceae</taxon>
        <taxon>Candidatus Electrothrix</taxon>
    </lineage>
</organism>
<protein>
    <submittedName>
        <fullName evidence="3">ImcF-related N-terminal domain-containing protein</fullName>
    </submittedName>
</protein>
<dbReference type="PANTHER" id="PTHR36153">
    <property type="entry name" value="INNER MEMBRANE PROTEIN-RELATED"/>
    <property type="match status" value="1"/>
</dbReference>
<dbReference type="EMBL" id="MTKP01000116">
    <property type="protein sequence ID" value="RWX48730.1"/>
    <property type="molecule type" value="Genomic_DNA"/>
</dbReference>
<proteinExistence type="predicted"/>
<dbReference type="InterPro" id="IPR053156">
    <property type="entry name" value="T6SS_TssM-like"/>
</dbReference>
<sequence length="296" mass="34005">MKAFFGAALQFLLLLILLLFTYGVVLWMQWPWWVLFFFLLGYGGLYLTWVFIRKLLLRRRERNFIHQVVEQDNEYLKETESGGDSLSELQRRWQDALETLNSSHLAKQGNPLYVLPWYMVIGESGSGKSTAIQSAGLTSPFSEAAQVGGVGGTRNCDWWFLEQAVILDTAGRYTIPLEEGRDKEEWQKFLSLLVKYRKKEPLNGLVVTIAADKLMQADQETIIADGRNIRQRIDELMRVLGKVFPVYILVTKCDLIQGMSRFCDQLSEEQLRQAMGGVNQEGRNVANFLHDSWSHN</sequence>
<evidence type="ECO:0000259" key="2">
    <source>
        <dbReference type="Pfam" id="PF14331"/>
    </source>
</evidence>
<dbReference type="InterPro" id="IPR027417">
    <property type="entry name" value="P-loop_NTPase"/>
</dbReference>
<dbReference type="CDD" id="cd00882">
    <property type="entry name" value="Ras_like_GTPase"/>
    <property type="match status" value="1"/>
</dbReference>
<name>A0A3S4TEE9_9BACT</name>
<keyword evidence="1" id="KW-0472">Membrane</keyword>
<comment type="caution">
    <text evidence="3">The sequence shown here is derived from an EMBL/GenBank/DDBJ whole genome shotgun (WGS) entry which is preliminary data.</text>
</comment>
<gene>
    <name evidence="3" type="ORF">VT98_11163</name>
</gene>
<dbReference type="SUPFAM" id="SSF52540">
    <property type="entry name" value="P-loop containing nucleoside triphosphate hydrolases"/>
    <property type="match status" value="1"/>
</dbReference>
<accession>A0A3S4TEE9</accession>
<feature type="transmembrane region" description="Helical" evidence="1">
    <location>
        <begin position="33"/>
        <end position="52"/>
    </location>
</feature>
<feature type="domain" description="Type VI secretion system component TssM1 N-terminal" evidence="2">
    <location>
        <begin position="181"/>
        <end position="281"/>
    </location>
</feature>
<keyword evidence="4" id="KW-1185">Reference proteome</keyword>
<evidence type="ECO:0000256" key="1">
    <source>
        <dbReference type="SAM" id="Phobius"/>
    </source>
</evidence>
<dbReference type="Proteomes" id="UP000288086">
    <property type="component" value="Unassembled WGS sequence"/>
</dbReference>
<dbReference type="Pfam" id="PF14331">
    <property type="entry name" value="IcmF-related_N"/>
    <property type="match status" value="1"/>
</dbReference>
<feature type="non-terminal residue" evidence="3">
    <location>
        <position position="296"/>
    </location>
</feature>
<keyword evidence="1" id="KW-1133">Transmembrane helix</keyword>
<reference evidence="3 4" key="1">
    <citation type="submission" date="2017-01" db="EMBL/GenBank/DDBJ databases">
        <title>The cable genome- insights into the physiology and evolution of filamentous bacteria capable of sulfide oxidation via long distance electron transfer.</title>
        <authorList>
            <person name="Schreiber L."/>
            <person name="Bjerg J.T."/>
            <person name="Boggild A."/>
            <person name="Van De Vossenberg J."/>
            <person name="Meysman F."/>
            <person name="Nielsen L.P."/>
            <person name="Schramm A."/>
            <person name="Kjeldsen K.U."/>
        </authorList>
    </citation>
    <scope>NUCLEOTIDE SEQUENCE [LARGE SCALE GENOMIC DNA]</scope>
    <source>
        <strain evidence="3">A1</strain>
    </source>
</reference>
<dbReference type="AlphaFoldDB" id="A0A3S4TEE9"/>
<keyword evidence="1" id="KW-0812">Transmembrane</keyword>
<evidence type="ECO:0000313" key="4">
    <source>
        <dbReference type="Proteomes" id="UP000288086"/>
    </source>
</evidence>
<dbReference type="PANTHER" id="PTHR36153:SF1">
    <property type="entry name" value="TYPE VI SECRETION SYSTEM COMPONENT TSSM1"/>
    <property type="match status" value="1"/>
</dbReference>